<sequence>MAGKIREMIDFVLRQRAAGNPMLEKIIKTKMILKGINPSKFTSQSDDDPAVLQQLEGMSMELGYLCREASSPEIGAHCDGNDTSTMGNPAKKIHGMDIITAHSTKNTIDEITKDIGDQLVLFDTKLLLFFASSRFAPDEISRKMQEAFPSALVFGCSTAGEIVSGRMLDDSVVVMGFNDDSLLDAKIEIIEDLKDQAGVKKAFDSFAGHFGESVADMASREYVGIMLVDGLSGAEEGLIETIGDLTNVVFIGGSAGDDLKFNSTHLYANGKTYTNAAILALLKPGTDFTFVKTQSFRDLGKCLEVTKADEASRVVMEFNGKPAAAAYAEAVNTSVADASNHFMHNPVGLLIDDEPYVRSPQQIKDNGTMAFYCGVREGMELSLLESADIIEDTRNAINQSREESGRIYGIINFNCILRTLELKQKNLTREYGELFSRIPTIGFSTYGEQYIGHINQTATMLVFR</sequence>
<accession>A5G6T3</accession>
<evidence type="ECO:0000313" key="4">
    <source>
        <dbReference type="Proteomes" id="UP000006695"/>
    </source>
</evidence>
<feature type="domain" description="FIST" evidence="1">
    <location>
        <begin position="123"/>
        <end position="322"/>
    </location>
</feature>
<proteinExistence type="predicted"/>
<dbReference type="STRING" id="351605.Gura_3344"/>
<dbReference type="Pfam" id="PF10442">
    <property type="entry name" value="FIST_C"/>
    <property type="match status" value="1"/>
</dbReference>
<evidence type="ECO:0000259" key="1">
    <source>
        <dbReference type="SMART" id="SM00897"/>
    </source>
</evidence>
<protein>
    <recommendedName>
        <fullName evidence="5">FIST N domain protein</fullName>
    </recommendedName>
</protein>
<gene>
    <name evidence="3" type="ordered locus">Gura_3344</name>
</gene>
<dbReference type="RefSeq" id="WP_011940162.1">
    <property type="nucleotide sequence ID" value="NC_009483.1"/>
</dbReference>
<dbReference type="InterPro" id="IPR019494">
    <property type="entry name" value="FIST_C"/>
</dbReference>
<dbReference type="AlphaFoldDB" id="A5G6T3"/>
<dbReference type="KEGG" id="gur:Gura_3344"/>
<organism evidence="3 4">
    <name type="scientific">Geotalea uraniireducens (strain Rf4)</name>
    <name type="common">Geobacter uraniireducens</name>
    <dbReference type="NCBI Taxonomy" id="351605"/>
    <lineage>
        <taxon>Bacteria</taxon>
        <taxon>Pseudomonadati</taxon>
        <taxon>Thermodesulfobacteriota</taxon>
        <taxon>Desulfuromonadia</taxon>
        <taxon>Geobacterales</taxon>
        <taxon>Geobacteraceae</taxon>
        <taxon>Geotalea</taxon>
    </lineage>
</organism>
<reference evidence="3 4" key="1">
    <citation type="submission" date="2007-05" db="EMBL/GenBank/DDBJ databases">
        <title>Complete sequence of Geobacter uraniireducens Rf4.</title>
        <authorList>
            <consortium name="US DOE Joint Genome Institute"/>
            <person name="Copeland A."/>
            <person name="Lucas S."/>
            <person name="Lapidus A."/>
            <person name="Barry K."/>
            <person name="Detter J.C."/>
            <person name="Glavina del Rio T."/>
            <person name="Hammon N."/>
            <person name="Israni S."/>
            <person name="Dalin E."/>
            <person name="Tice H."/>
            <person name="Pitluck S."/>
            <person name="Chertkov O."/>
            <person name="Brettin T."/>
            <person name="Bruce D."/>
            <person name="Han C."/>
            <person name="Schmutz J."/>
            <person name="Larimer F."/>
            <person name="Land M."/>
            <person name="Hauser L."/>
            <person name="Kyrpides N."/>
            <person name="Mikhailova N."/>
            <person name="Shelobolina E."/>
            <person name="Aklujkar M."/>
            <person name="Lovley D."/>
            <person name="Richardson P."/>
        </authorList>
    </citation>
    <scope>NUCLEOTIDE SEQUENCE [LARGE SCALE GENOMIC DNA]</scope>
    <source>
        <strain evidence="3 4">Rf4</strain>
    </source>
</reference>
<dbReference type="Pfam" id="PF08495">
    <property type="entry name" value="FIST"/>
    <property type="match status" value="1"/>
</dbReference>
<evidence type="ECO:0000259" key="2">
    <source>
        <dbReference type="SMART" id="SM01204"/>
    </source>
</evidence>
<dbReference type="PANTHER" id="PTHR40252:SF2">
    <property type="entry name" value="BLR0328 PROTEIN"/>
    <property type="match status" value="1"/>
</dbReference>
<keyword evidence="4" id="KW-1185">Reference proteome</keyword>
<dbReference type="SMART" id="SM01204">
    <property type="entry name" value="FIST_C"/>
    <property type="match status" value="1"/>
</dbReference>
<dbReference type="OrthoDB" id="9807948at2"/>
<dbReference type="Proteomes" id="UP000006695">
    <property type="component" value="Chromosome"/>
</dbReference>
<dbReference type="InterPro" id="IPR013702">
    <property type="entry name" value="FIST_domain_N"/>
</dbReference>
<evidence type="ECO:0000313" key="3">
    <source>
        <dbReference type="EMBL" id="ABQ27501.1"/>
    </source>
</evidence>
<feature type="domain" description="FIST C-domain" evidence="2">
    <location>
        <begin position="323"/>
        <end position="452"/>
    </location>
</feature>
<dbReference type="SMART" id="SM00897">
    <property type="entry name" value="FIST"/>
    <property type="match status" value="1"/>
</dbReference>
<dbReference type="PANTHER" id="PTHR40252">
    <property type="entry name" value="BLR0328 PROTEIN"/>
    <property type="match status" value="1"/>
</dbReference>
<name>A5G6T3_GEOUR</name>
<dbReference type="HOGENOM" id="CLU_047108_1_0_7"/>
<dbReference type="EMBL" id="CP000698">
    <property type="protein sequence ID" value="ABQ27501.1"/>
    <property type="molecule type" value="Genomic_DNA"/>
</dbReference>
<evidence type="ECO:0008006" key="5">
    <source>
        <dbReference type="Google" id="ProtNLM"/>
    </source>
</evidence>